<dbReference type="InterPro" id="IPR009003">
    <property type="entry name" value="Peptidase_S1_PA"/>
</dbReference>
<evidence type="ECO:0000256" key="1">
    <source>
        <dbReference type="SAM" id="Coils"/>
    </source>
</evidence>
<name>A0ABX7X803_9GAMM</name>
<dbReference type="Proteomes" id="UP000672027">
    <property type="component" value="Chromosome"/>
</dbReference>
<feature type="coiled-coil region" evidence="1">
    <location>
        <begin position="218"/>
        <end position="268"/>
    </location>
</feature>
<reference evidence="2 3" key="1">
    <citation type="submission" date="2021-04" db="EMBL/GenBank/DDBJ databases">
        <title>Genomics, taxonomy and metabolism of representatives of sulfur bacteria of the genus Thiothrix: Thiothrix fructosivorans QT, Thiothrix unzii A1T and three new species, Thiothrix subterranea sp. nov., Thiothrix litoralis sp. nov. and 'Candidatus Thiothrix anitrata' sp. nov.</title>
        <authorList>
            <person name="Ravin N.V."/>
            <person name="Smolyakov D."/>
            <person name="Rudenko T.S."/>
            <person name="Mardanov A.V."/>
            <person name="Beletsky A.V."/>
            <person name="Markov N.D."/>
            <person name="Fomenkov A.I."/>
            <person name="Roberts R.J."/>
            <person name="Karnachuk O.V."/>
            <person name="Novikov A."/>
            <person name="Grabovich M.Y."/>
        </authorList>
    </citation>
    <scope>NUCLEOTIDE SEQUENCE [LARGE SCALE GENOMIC DNA]</scope>
    <source>
        <strain evidence="2 3">A52</strain>
    </source>
</reference>
<dbReference type="EMBL" id="CP072800">
    <property type="protein sequence ID" value="QTR50055.1"/>
    <property type="molecule type" value="Genomic_DNA"/>
</dbReference>
<keyword evidence="1" id="KW-0175">Coiled coil</keyword>
<dbReference type="SUPFAM" id="SSF50494">
    <property type="entry name" value="Trypsin-like serine proteases"/>
    <property type="match status" value="1"/>
</dbReference>
<accession>A0ABX7X803</accession>
<evidence type="ECO:0000313" key="3">
    <source>
        <dbReference type="Proteomes" id="UP000672027"/>
    </source>
</evidence>
<organism evidence="2 3">
    <name type="scientific">Candidatus Thiothrix anitrata</name>
    <dbReference type="NCBI Taxonomy" id="2823902"/>
    <lineage>
        <taxon>Bacteria</taxon>
        <taxon>Pseudomonadati</taxon>
        <taxon>Pseudomonadota</taxon>
        <taxon>Gammaproteobacteria</taxon>
        <taxon>Thiotrichales</taxon>
        <taxon>Thiotrichaceae</taxon>
        <taxon>Thiothrix</taxon>
    </lineage>
</organism>
<sequence>MPEAFDHAIAQFLNADGSRVIGTGFAVSPRHVLTCTHVIASVLGQDARLPIPLGTAFTVLFPLNPNVPPLTLRLHTTFPSVDQPDIHTLEDMSLLEVEGMVSLPYAPRQVLPDSGHHGQAFYTYGFNRHGGSWFTGQCAGVVAEGWVQLQVDNVSDESLNGLSGAPVWNTQANAITGMLVAKRRGNLRSYMIPIARLIRALPLLATLESPATASTPCQMAANQRYKLLKTKLERLQAQYDLETRVEEQMRMEKLIAEAQASLAQLEKG</sequence>
<gene>
    <name evidence="2" type="ORF">J8380_00245</name>
</gene>
<protein>
    <submittedName>
        <fullName evidence="2">Trypsin-like peptidase domain-containing protein</fullName>
    </submittedName>
</protein>
<keyword evidence="3" id="KW-1185">Reference proteome</keyword>
<proteinExistence type="predicted"/>
<dbReference type="RefSeq" id="WP_210226886.1">
    <property type="nucleotide sequence ID" value="NZ_CP072800.1"/>
</dbReference>
<evidence type="ECO:0000313" key="2">
    <source>
        <dbReference type="EMBL" id="QTR50055.1"/>
    </source>
</evidence>